<gene>
    <name evidence="1" type="ORF">MET9862_03899</name>
</gene>
<accession>A0A509EI24</accession>
<dbReference type="AlphaFoldDB" id="A0A509EI24"/>
<dbReference type="RefSeq" id="WP_142584545.1">
    <property type="nucleotide sequence ID" value="NZ_CABFPH010000065.1"/>
</dbReference>
<organism evidence="1 2">
    <name type="scientific">Methylobacterium symbioticum</name>
    <dbReference type="NCBI Taxonomy" id="2584084"/>
    <lineage>
        <taxon>Bacteria</taxon>
        <taxon>Pseudomonadati</taxon>
        <taxon>Pseudomonadota</taxon>
        <taxon>Alphaproteobacteria</taxon>
        <taxon>Hyphomicrobiales</taxon>
        <taxon>Methylobacteriaceae</taxon>
        <taxon>Methylobacterium</taxon>
    </lineage>
</organism>
<evidence type="ECO:0000313" key="2">
    <source>
        <dbReference type="Proteomes" id="UP000410984"/>
    </source>
</evidence>
<keyword evidence="2" id="KW-1185">Reference proteome</keyword>
<dbReference type="Proteomes" id="UP000410984">
    <property type="component" value="Unassembled WGS sequence"/>
</dbReference>
<evidence type="ECO:0000313" key="1">
    <source>
        <dbReference type="EMBL" id="VUD73284.1"/>
    </source>
</evidence>
<protein>
    <submittedName>
        <fullName evidence="1">Uncharacterized protein</fullName>
    </submittedName>
</protein>
<dbReference type="EMBL" id="CABFPH010000065">
    <property type="protein sequence ID" value="VUD73284.1"/>
    <property type="molecule type" value="Genomic_DNA"/>
</dbReference>
<proteinExistence type="predicted"/>
<sequence length="82" mass="8906">MRRMSLLHQALILLGAVVGLALSLPTPAEAVVCAGGVYRAGCVGPRGSVAVRRGVYGPRRAVVRGGYYRPRTVVYRRGVRRW</sequence>
<dbReference type="OrthoDB" id="8255309at2"/>
<reference evidence="1 2" key="1">
    <citation type="submission" date="2019-06" db="EMBL/GenBank/DDBJ databases">
        <authorList>
            <person name="Rodrigo-Torres L."/>
            <person name="Arahal R. D."/>
            <person name="Lucena T."/>
        </authorList>
    </citation>
    <scope>NUCLEOTIDE SEQUENCE [LARGE SCALE GENOMIC DNA]</scope>
    <source>
        <strain evidence="1 2">SB0023/3</strain>
    </source>
</reference>
<name>A0A509EI24_9HYPH</name>